<evidence type="ECO:0000313" key="11">
    <source>
        <dbReference type="Proteomes" id="UP000199513"/>
    </source>
</evidence>
<dbReference type="InterPro" id="IPR019734">
    <property type="entry name" value="TPR_rpt"/>
</dbReference>
<dbReference type="SMART" id="SM00387">
    <property type="entry name" value="HATPase_c"/>
    <property type="match status" value="1"/>
</dbReference>
<dbReference type="RefSeq" id="WP_143090871.1">
    <property type="nucleotide sequence ID" value="NZ_FONY01000015.1"/>
</dbReference>
<dbReference type="InterPro" id="IPR036890">
    <property type="entry name" value="HATPase_C_sf"/>
</dbReference>
<gene>
    <name evidence="10" type="ORF">SAMN04488541_101537</name>
</gene>
<keyword evidence="8" id="KW-1133">Transmembrane helix</keyword>
<dbReference type="PRINTS" id="PR00344">
    <property type="entry name" value="BCTRLSENSOR"/>
</dbReference>
<keyword evidence="11" id="KW-1185">Reference proteome</keyword>
<evidence type="ECO:0000256" key="5">
    <source>
        <dbReference type="ARBA" id="ARBA00022777"/>
    </source>
</evidence>
<evidence type="ECO:0000256" key="6">
    <source>
        <dbReference type="PROSITE-ProRule" id="PRU00339"/>
    </source>
</evidence>
<dbReference type="Pfam" id="PF02518">
    <property type="entry name" value="HATPase_c"/>
    <property type="match status" value="1"/>
</dbReference>
<dbReference type="PROSITE" id="PS50005">
    <property type="entry name" value="TPR"/>
    <property type="match status" value="1"/>
</dbReference>
<keyword evidence="8" id="KW-0812">Transmembrane</keyword>
<dbReference type="InterPro" id="IPR004358">
    <property type="entry name" value="Sig_transdc_His_kin-like_C"/>
</dbReference>
<keyword evidence="6" id="KW-0802">TPR repeat</keyword>
<keyword evidence="8" id="KW-0472">Membrane</keyword>
<dbReference type="AlphaFoldDB" id="A0A1I2FS94"/>
<dbReference type="STRING" id="1003.SAMN04488541_101537"/>
<dbReference type="EMBL" id="FONY01000015">
    <property type="protein sequence ID" value="SFF08262.1"/>
    <property type="molecule type" value="Genomic_DNA"/>
</dbReference>
<dbReference type="InterPro" id="IPR003594">
    <property type="entry name" value="HATPase_dom"/>
</dbReference>
<reference evidence="10 11" key="1">
    <citation type="submission" date="2016-10" db="EMBL/GenBank/DDBJ databases">
        <authorList>
            <person name="de Groot N.N."/>
        </authorList>
    </citation>
    <scope>NUCLEOTIDE SEQUENCE [LARGE SCALE GENOMIC DNA]</scope>
    <source>
        <strain>GEY</strain>
        <strain evidence="11">DSM 9560</strain>
    </source>
</reference>
<dbReference type="PANTHER" id="PTHR42878">
    <property type="entry name" value="TWO-COMPONENT HISTIDINE KINASE"/>
    <property type="match status" value="1"/>
</dbReference>
<dbReference type="InterPro" id="IPR011990">
    <property type="entry name" value="TPR-like_helical_dom_sf"/>
</dbReference>
<keyword evidence="5" id="KW-0418">Kinase</keyword>
<sequence>MQKKVFLCYFIFVIFSWNFAFPQRADIPSLKKKLLSSISAKEKVEILNKLFFIYIFLDKDSAMHYKNLAFRLATQTKDARGIAYNQVNEGIMLKLRGDYAGAMDKFLLSLYTFESLKDEKGIATLYDEIGLICTDQEHYALAEDYLSQSLQLRQKLKDEIEVGMCYYNFGNLYLKVGKLDEALLYHQKALKIRQFVQKDIFGTGHSFRCIGEVYLAKNELDSASAYCQKALAILADKKDAFLHSEVYSLQAAILQAQGKYEKALEAYQISLDSAKLFSFQQQLRKVYKGIAECYAELDKPIEARNYLQKHIALTDSLSSTNSLEKVVRIKSDYEMAVKEKQILALEKDKLVQDEKLFYRNILLSISIFFLIILGISLYWVYKYNRRYHHVNLLLKEKNDTLLAQNEEIESQRDSLLKANENIKAQNEQIKEQRNDLKRLAENIGNYKDKIKTQRDILQKAYEKINLHKQQIKSQRNDLKRLIETITNYKDKLKKQQEKLITLNEEIKSLNEYLESKVQERTEELRKIIESLSKQNQDLEQFSYIISHNLRAPVARILGLVNIFDIENKNNDFNVQILSHLAKATQDLDTIIWDLTEVISIRNSFNLLKEPINLEELTQEVCNYLEGEIKNSHAQIQSNFEVKSIFSVKSYVQSILHNLLSNAIKFRSARREPQIYIKTEYIDSYVCLSISDNGLGMDLSNTTQYKIFGLYQRLHEHVEGKGMGLFLVKTQIEALNGKIEVESKLNEGSVFKVYFPVKDEESPS</sequence>
<dbReference type="GO" id="GO:0000156">
    <property type="term" value="F:phosphorelay response regulator activity"/>
    <property type="evidence" value="ECO:0007669"/>
    <property type="project" value="TreeGrafter"/>
</dbReference>
<dbReference type="GO" id="GO:0007234">
    <property type="term" value="P:osmosensory signaling via phosphorelay pathway"/>
    <property type="evidence" value="ECO:0007669"/>
    <property type="project" value="TreeGrafter"/>
</dbReference>
<protein>
    <recommendedName>
        <fullName evidence="2">histidine kinase</fullName>
        <ecNumber evidence="2">2.7.13.3</ecNumber>
    </recommendedName>
</protein>
<evidence type="ECO:0000256" key="4">
    <source>
        <dbReference type="ARBA" id="ARBA00022679"/>
    </source>
</evidence>
<dbReference type="SUPFAM" id="SSF47384">
    <property type="entry name" value="Homodimeric domain of signal transducing histidine kinase"/>
    <property type="match status" value="1"/>
</dbReference>
<feature type="coiled-coil region" evidence="7">
    <location>
        <begin position="391"/>
        <end position="541"/>
    </location>
</feature>
<dbReference type="InterPro" id="IPR005467">
    <property type="entry name" value="His_kinase_dom"/>
</dbReference>
<dbReference type="Gene3D" id="3.30.565.10">
    <property type="entry name" value="Histidine kinase-like ATPase, C-terminal domain"/>
    <property type="match status" value="1"/>
</dbReference>
<evidence type="ECO:0000259" key="9">
    <source>
        <dbReference type="PROSITE" id="PS50109"/>
    </source>
</evidence>
<evidence type="ECO:0000256" key="3">
    <source>
        <dbReference type="ARBA" id="ARBA00022553"/>
    </source>
</evidence>
<dbReference type="Gene3D" id="1.10.287.130">
    <property type="match status" value="1"/>
</dbReference>
<accession>A0A1I2FS94</accession>
<dbReference type="InterPro" id="IPR036097">
    <property type="entry name" value="HisK_dim/P_sf"/>
</dbReference>
<dbReference type="GO" id="GO:0000155">
    <property type="term" value="F:phosphorelay sensor kinase activity"/>
    <property type="evidence" value="ECO:0007669"/>
    <property type="project" value="InterPro"/>
</dbReference>
<name>A0A1I2FS94_9BACT</name>
<comment type="catalytic activity">
    <reaction evidence="1">
        <text>ATP + protein L-histidine = ADP + protein N-phospho-L-histidine.</text>
        <dbReference type="EC" id="2.7.13.3"/>
    </reaction>
</comment>
<dbReference type="PANTHER" id="PTHR42878:SF15">
    <property type="entry name" value="BACTERIOPHYTOCHROME"/>
    <property type="match status" value="1"/>
</dbReference>
<dbReference type="OrthoDB" id="9767435at2"/>
<keyword evidence="7" id="KW-0175">Coiled coil</keyword>
<evidence type="ECO:0000256" key="1">
    <source>
        <dbReference type="ARBA" id="ARBA00000085"/>
    </source>
</evidence>
<dbReference type="InterPro" id="IPR003661">
    <property type="entry name" value="HisK_dim/P_dom"/>
</dbReference>
<dbReference type="PROSITE" id="PS50109">
    <property type="entry name" value="HIS_KIN"/>
    <property type="match status" value="1"/>
</dbReference>
<proteinExistence type="predicted"/>
<feature type="domain" description="Histidine kinase" evidence="9">
    <location>
        <begin position="544"/>
        <end position="758"/>
    </location>
</feature>
<dbReference type="SUPFAM" id="SSF48452">
    <property type="entry name" value="TPR-like"/>
    <property type="match status" value="2"/>
</dbReference>
<dbReference type="EC" id="2.7.13.3" evidence="2"/>
<dbReference type="SUPFAM" id="SSF55874">
    <property type="entry name" value="ATPase domain of HSP90 chaperone/DNA topoisomerase II/histidine kinase"/>
    <property type="match status" value="1"/>
</dbReference>
<dbReference type="Proteomes" id="UP000199513">
    <property type="component" value="Unassembled WGS sequence"/>
</dbReference>
<evidence type="ECO:0000256" key="8">
    <source>
        <dbReference type="SAM" id="Phobius"/>
    </source>
</evidence>
<dbReference type="GO" id="GO:0030295">
    <property type="term" value="F:protein kinase activator activity"/>
    <property type="evidence" value="ECO:0007669"/>
    <property type="project" value="TreeGrafter"/>
</dbReference>
<dbReference type="SMART" id="SM00028">
    <property type="entry name" value="TPR"/>
    <property type="match status" value="5"/>
</dbReference>
<feature type="transmembrane region" description="Helical" evidence="8">
    <location>
        <begin position="361"/>
        <end position="381"/>
    </location>
</feature>
<keyword evidence="4" id="KW-0808">Transferase</keyword>
<evidence type="ECO:0000256" key="2">
    <source>
        <dbReference type="ARBA" id="ARBA00012438"/>
    </source>
</evidence>
<organism evidence="10 11">
    <name type="scientific">Thermoflexibacter ruber</name>
    <dbReference type="NCBI Taxonomy" id="1003"/>
    <lineage>
        <taxon>Bacteria</taxon>
        <taxon>Pseudomonadati</taxon>
        <taxon>Bacteroidota</taxon>
        <taxon>Cytophagia</taxon>
        <taxon>Cytophagales</taxon>
        <taxon>Thermoflexibacteraceae</taxon>
        <taxon>Thermoflexibacter</taxon>
    </lineage>
</organism>
<dbReference type="CDD" id="cd00082">
    <property type="entry name" value="HisKA"/>
    <property type="match status" value="1"/>
</dbReference>
<feature type="repeat" description="TPR" evidence="6">
    <location>
        <begin position="163"/>
        <end position="196"/>
    </location>
</feature>
<evidence type="ECO:0000313" key="10">
    <source>
        <dbReference type="EMBL" id="SFF08262.1"/>
    </source>
</evidence>
<dbReference type="Pfam" id="PF13424">
    <property type="entry name" value="TPR_12"/>
    <property type="match status" value="2"/>
</dbReference>
<keyword evidence="3" id="KW-0597">Phosphoprotein</keyword>
<evidence type="ECO:0000256" key="7">
    <source>
        <dbReference type="SAM" id="Coils"/>
    </source>
</evidence>
<dbReference type="Gene3D" id="1.25.40.10">
    <property type="entry name" value="Tetratricopeptide repeat domain"/>
    <property type="match status" value="2"/>
</dbReference>
<dbReference type="InterPro" id="IPR050351">
    <property type="entry name" value="BphY/WalK/GraS-like"/>
</dbReference>